<reference evidence="1" key="1">
    <citation type="submission" date="2013-07" db="EMBL/GenBank/DDBJ databases">
        <title>The Genome Sequence of Cryptococcus bestiolae CBS10118.</title>
        <authorList>
            <consortium name="The Broad Institute Genome Sequencing Platform"/>
            <person name="Cuomo C."/>
            <person name="Litvintseva A."/>
            <person name="Chen Y."/>
            <person name="Heitman J."/>
            <person name="Sun S."/>
            <person name="Springer D."/>
            <person name="Dromer F."/>
            <person name="Young S.K."/>
            <person name="Zeng Q."/>
            <person name="Gargeya S."/>
            <person name="Fitzgerald M."/>
            <person name="Abouelleil A."/>
            <person name="Alvarado L."/>
            <person name="Berlin A.M."/>
            <person name="Chapman S.B."/>
            <person name="Dewar J."/>
            <person name="Goldberg J."/>
            <person name="Griggs A."/>
            <person name="Gujja S."/>
            <person name="Hansen M."/>
            <person name="Howarth C."/>
            <person name="Imamovic A."/>
            <person name="Larimer J."/>
            <person name="McCowan C."/>
            <person name="Murphy C."/>
            <person name="Pearson M."/>
            <person name="Priest M."/>
            <person name="Roberts A."/>
            <person name="Saif S."/>
            <person name="Shea T."/>
            <person name="Sykes S."/>
            <person name="Wortman J."/>
            <person name="Nusbaum C."/>
            <person name="Birren B."/>
        </authorList>
    </citation>
    <scope>NUCLEOTIDE SEQUENCE [LARGE SCALE GENOMIC DNA]</scope>
    <source>
        <strain evidence="1">CBS 10118</strain>
    </source>
</reference>
<reference evidence="1" key="3">
    <citation type="submission" date="2014-01" db="EMBL/GenBank/DDBJ databases">
        <title>Evolution of pathogenesis and genome organization in the Tremellales.</title>
        <authorList>
            <person name="Cuomo C."/>
            <person name="Litvintseva A."/>
            <person name="Heitman J."/>
            <person name="Chen Y."/>
            <person name="Sun S."/>
            <person name="Springer D."/>
            <person name="Dromer F."/>
            <person name="Young S."/>
            <person name="Zeng Q."/>
            <person name="Chapman S."/>
            <person name="Gujja S."/>
            <person name="Saif S."/>
            <person name="Birren B."/>
        </authorList>
    </citation>
    <scope>NUCLEOTIDE SEQUENCE</scope>
    <source>
        <strain evidence="1">CBS 10118</strain>
    </source>
</reference>
<evidence type="ECO:0000313" key="1">
    <source>
        <dbReference type="EMBL" id="OCF24498.1"/>
    </source>
</evidence>
<evidence type="ECO:0000313" key="3">
    <source>
        <dbReference type="Proteomes" id="UP000092730"/>
    </source>
</evidence>
<proteinExistence type="predicted"/>
<dbReference type="GeneID" id="30210357"/>
<protein>
    <submittedName>
        <fullName evidence="1">Uncharacterized protein</fullName>
    </submittedName>
</protein>
<dbReference type="VEuPathDB" id="FungiDB:I302_05958"/>
<keyword evidence="3" id="KW-1185">Reference proteome</keyword>
<dbReference type="Proteomes" id="UP000092730">
    <property type="component" value="Chromosome 5"/>
</dbReference>
<accession>A0A1B9G0F2</accession>
<organism evidence="1">
    <name type="scientific">Kwoniella bestiolae CBS 10118</name>
    <dbReference type="NCBI Taxonomy" id="1296100"/>
    <lineage>
        <taxon>Eukaryota</taxon>
        <taxon>Fungi</taxon>
        <taxon>Dikarya</taxon>
        <taxon>Basidiomycota</taxon>
        <taxon>Agaricomycotina</taxon>
        <taxon>Tremellomycetes</taxon>
        <taxon>Tremellales</taxon>
        <taxon>Cryptococcaceae</taxon>
        <taxon>Kwoniella</taxon>
    </lineage>
</organism>
<evidence type="ECO:0000313" key="2">
    <source>
        <dbReference type="EMBL" id="WVW84741.1"/>
    </source>
</evidence>
<dbReference type="EMBL" id="CP144545">
    <property type="protein sequence ID" value="WVW84741.1"/>
    <property type="molecule type" value="Genomic_DNA"/>
</dbReference>
<dbReference type="RefSeq" id="XP_019045568.1">
    <property type="nucleotide sequence ID" value="XM_019192571.1"/>
</dbReference>
<dbReference type="EMBL" id="KI894022">
    <property type="protein sequence ID" value="OCF24498.1"/>
    <property type="molecule type" value="Genomic_DNA"/>
</dbReference>
<dbReference type="KEGG" id="kbi:30210357"/>
<dbReference type="AlphaFoldDB" id="A0A1B9G0F2"/>
<name>A0A1B9G0F2_9TREE</name>
<sequence length="207" mass="23080">MTPYNPIISTSSFNSSIISFTNPTGSSGWISRKDGRWSIKDCSGFSISSSSDGNIHIYIDDGNSSTHRFIAGKDYRNRSNGTFRFSHPDEDNLAWIEVRRNGLMRYQDSRGNFTVIYPSGGVRFVDIYVARETSNTEVSSDGESGDEWGSESIFMPWLNLGVFIPSRRSSEEGQAVVKDNRQSGPWVLGKIKNIFALPKSLSIALKK</sequence>
<reference evidence="2" key="2">
    <citation type="submission" date="2013-07" db="EMBL/GenBank/DDBJ databases">
        <authorList>
            <consortium name="The Broad Institute Genome Sequencing Platform"/>
            <person name="Cuomo C."/>
            <person name="Litvintseva A."/>
            <person name="Chen Y."/>
            <person name="Heitman J."/>
            <person name="Sun S."/>
            <person name="Springer D."/>
            <person name="Dromer F."/>
            <person name="Young S.K."/>
            <person name="Zeng Q."/>
            <person name="Gargeya S."/>
            <person name="Fitzgerald M."/>
            <person name="Abouelleil A."/>
            <person name="Alvarado L."/>
            <person name="Berlin A.M."/>
            <person name="Chapman S.B."/>
            <person name="Dewar J."/>
            <person name="Goldberg J."/>
            <person name="Griggs A."/>
            <person name="Gujja S."/>
            <person name="Hansen M."/>
            <person name="Howarth C."/>
            <person name="Imamovic A."/>
            <person name="Larimer J."/>
            <person name="McCowan C."/>
            <person name="Murphy C."/>
            <person name="Pearson M."/>
            <person name="Priest M."/>
            <person name="Roberts A."/>
            <person name="Saif S."/>
            <person name="Shea T."/>
            <person name="Sykes S."/>
            <person name="Wortman J."/>
            <person name="Nusbaum C."/>
            <person name="Birren B."/>
        </authorList>
    </citation>
    <scope>NUCLEOTIDE SEQUENCE</scope>
    <source>
        <strain evidence="2">CBS 10118</strain>
    </source>
</reference>
<gene>
    <name evidence="1" type="ORF">I302_05958</name>
    <name evidence="2" type="ORF">I302_106776</name>
</gene>
<reference evidence="2" key="4">
    <citation type="submission" date="2024-02" db="EMBL/GenBank/DDBJ databases">
        <title>Comparative genomics of Cryptococcus and Kwoniella reveals pathogenesis evolution and contrasting modes of karyotype evolution via chromosome fusion or intercentromeric recombination.</title>
        <authorList>
            <person name="Coelho M.A."/>
            <person name="David-Palma M."/>
            <person name="Shea T."/>
            <person name="Bowers K."/>
            <person name="McGinley-Smith S."/>
            <person name="Mohammad A.W."/>
            <person name="Gnirke A."/>
            <person name="Yurkov A.M."/>
            <person name="Nowrousian M."/>
            <person name="Sun S."/>
            <person name="Cuomo C.A."/>
            <person name="Heitman J."/>
        </authorList>
    </citation>
    <scope>NUCLEOTIDE SEQUENCE</scope>
    <source>
        <strain evidence="2">CBS 10118</strain>
    </source>
</reference>